<comment type="caution">
    <text evidence="1">The sequence shown here is derived from an EMBL/GenBank/DDBJ whole genome shotgun (WGS) entry which is preliminary data.</text>
</comment>
<gene>
    <name evidence="1" type="ORF">FUA22_05800</name>
</gene>
<organism evidence="1 2">
    <name type="scientific">Seonamhaeicola maritimus</name>
    <dbReference type="NCBI Taxonomy" id="2591822"/>
    <lineage>
        <taxon>Bacteria</taxon>
        <taxon>Pseudomonadati</taxon>
        <taxon>Bacteroidota</taxon>
        <taxon>Flavobacteriia</taxon>
        <taxon>Flavobacteriales</taxon>
        <taxon>Flavobacteriaceae</taxon>
    </lineage>
</organism>
<dbReference type="InterPro" id="IPR032274">
    <property type="entry name" value="DUF4835"/>
</dbReference>
<accession>A0A5C7GLM4</accession>
<proteinExistence type="predicted"/>
<sequence>MRNILIVLTFFIAFSGFSQELNCNLVVNARQTGNENFPIFKTLEKQLTEFINNTKWTDQILKPQERIDCNMVINITNYSGDAFQASLQVQSSRPVFGSSYSTPIYNFNDKDFSFRYLEFQNLIYNSSQFESNLISVLAFHVYMILALDADSFAAKGGDTYFKQAQTITNYSQQGNFKGWKLEDGLQSRFALIDNVMSPTFKEYRQIISDYHRQGLDVMSENTKAGKEKIAIALKQFQAMNSRRPNSFLQRTFFDAKADEIAQIFSGGPNVNIASLKEILQKVAPMHSSKWQNIKF</sequence>
<evidence type="ECO:0000313" key="2">
    <source>
        <dbReference type="Proteomes" id="UP000321080"/>
    </source>
</evidence>
<protein>
    <submittedName>
        <fullName evidence="1">DUF4835 family protein</fullName>
    </submittedName>
</protein>
<evidence type="ECO:0000313" key="1">
    <source>
        <dbReference type="EMBL" id="TXG39386.1"/>
    </source>
</evidence>
<dbReference type="EMBL" id="VRKQ01000008">
    <property type="protein sequence ID" value="TXG39386.1"/>
    <property type="molecule type" value="Genomic_DNA"/>
</dbReference>
<name>A0A5C7GLM4_9FLAO</name>
<dbReference type="AlphaFoldDB" id="A0A5C7GLM4"/>
<dbReference type="RefSeq" id="WP_147766956.1">
    <property type="nucleotide sequence ID" value="NZ_VRKQ01000008.1"/>
</dbReference>
<reference evidence="1 2" key="1">
    <citation type="submission" date="2019-08" db="EMBL/GenBank/DDBJ databases">
        <title>Seonamhaeicola sediminis sp. nov., isolated from marine sediment.</title>
        <authorList>
            <person name="Cao W.R."/>
        </authorList>
    </citation>
    <scope>NUCLEOTIDE SEQUENCE [LARGE SCALE GENOMIC DNA]</scope>
    <source>
        <strain evidence="1 2">1505</strain>
    </source>
</reference>
<dbReference type="Pfam" id="PF16119">
    <property type="entry name" value="DUF4835"/>
    <property type="match status" value="1"/>
</dbReference>
<dbReference type="OrthoDB" id="9773381at2"/>
<dbReference type="Proteomes" id="UP000321080">
    <property type="component" value="Unassembled WGS sequence"/>
</dbReference>
<keyword evidence="2" id="KW-1185">Reference proteome</keyword>